<dbReference type="InterPro" id="IPR036388">
    <property type="entry name" value="WH-like_DNA-bd_sf"/>
</dbReference>
<evidence type="ECO:0000256" key="4">
    <source>
        <dbReference type="ARBA" id="ARBA00023163"/>
    </source>
</evidence>
<dbReference type="GO" id="GO:0003677">
    <property type="term" value="F:DNA binding"/>
    <property type="evidence" value="ECO:0007669"/>
    <property type="project" value="UniProtKB-KW"/>
</dbReference>
<dbReference type="RefSeq" id="WP_004104450.1">
    <property type="nucleotide sequence ID" value="NZ_ABFNOZ020000007.1"/>
</dbReference>
<comment type="caution">
    <text evidence="7">The sequence shown here is derived from an EMBL/GenBank/DDBJ whole genome shotgun (WGS) entry which is preliminary data.</text>
</comment>
<dbReference type="EMBL" id="ABNOCX020000011">
    <property type="protein sequence ID" value="EML7083983.1"/>
    <property type="molecule type" value="Genomic_DNA"/>
</dbReference>
<keyword evidence="4" id="KW-0804">Transcription</keyword>
<dbReference type="OrthoDB" id="5289754at2"/>
<dbReference type="AlphaFoldDB" id="A0A169MEG7"/>
<dbReference type="CDD" id="cd08414">
    <property type="entry name" value="PBP2_LTTR_aromatics_like"/>
    <property type="match status" value="1"/>
</dbReference>
<dbReference type="Pfam" id="PF00126">
    <property type="entry name" value="HTH_1"/>
    <property type="match status" value="1"/>
</dbReference>
<dbReference type="EMBL" id="JAGKON010000001">
    <property type="protein sequence ID" value="MBQ0598270.1"/>
    <property type="molecule type" value="Genomic_DNA"/>
</dbReference>
<dbReference type="EMBL" id="DACXIC010000010">
    <property type="protein sequence ID" value="HAU4356777.1"/>
    <property type="molecule type" value="Genomic_DNA"/>
</dbReference>
<keyword evidence="3" id="KW-0238">DNA-binding</keyword>
<evidence type="ECO:0000313" key="10">
    <source>
        <dbReference type="Proteomes" id="UP000868497"/>
    </source>
</evidence>
<dbReference type="Pfam" id="PF03466">
    <property type="entry name" value="LysR_substrate"/>
    <property type="match status" value="1"/>
</dbReference>
<dbReference type="InterPro" id="IPR036390">
    <property type="entry name" value="WH_DNA-bd_sf"/>
</dbReference>
<dbReference type="GO" id="GO:0032993">
    <property type="term" value="C:protein-DNA complex"/>
    <property type="evidence" value="ECO:0007669"/>
    <property type="project" value="TreeGrafter"/>
</dbReference>
<evidence type="ECO:0000313" key="9">
    <source>
        <dbReference type="Proteomes" id="UP000673434"/>
    </source>
</evidence>
<dbReference type="PANTHER" id="PTHR30346:SF0">
    <property type="entry name" value="HCA OPERON TRANSCRIPTIONAL ACTIVATOR HCAR"/>
    <property type="match status" value="1"/>
</dbReference>
<evidence type="ECO:0000256" key="2">
    <source>
        <dbReference type="ARBA" id="ARBA00023015"/>
    </source>
</evidence>
<evidence type="ECO:0000313" key="7">
    <source>
        <dbReference type="EMBL" id="HAU4356777.1"/>
    </source>
</evidence>
<dbReference type="InterPro" id="IPR000847">
    <property type="entry name" value="LysR_HTH_N"/>
</dbReference>
<dbReference type="PRINTS" id="PR00039">
    <property type="entry name" value="HTHLYSR"/>
</dbReference>
<dbReference type="SUPFAM" id="SSF53850">
    <property type="entry name" value="Periplasmic binding protein-like II"/>
    <property type="match status" value="1"/>
</dbReference>
<gene>
    <name evidence="7" type="ORF">F6W21_10600</name>
    <name evidence="8" type="ORF">J7S78_00435</name>
    <name evidence="6" type="ORF">RYF40_004476</name>
</gene>
<dbReference type="InterPro" id="IPR005119">
    <property type="entry name" value="LysR_subst-bd"/>
</dbReference>
<evidence type="ECO:0000313" key="8">
    <source>
        <dbReference type="EMBL" id="MBQ0598270.1"/>
    </source>
</evidence>
<reference evidence="6" key="4">
    <citation type="submission" date="2024-02" db="EMBL/GenBank/DDBJ databases">
        <authorList>
            <consortium name="Clinical and Environmental Microbiology Branch: Whole genome sequencing antimicrobial resistance pathogens in the healthcare setting"/>
        </authorList>
    </citation>
    <scope>NUCLEOTIDE SEQUENCE</scope>
    <source>
        <strain evidence="6">2023BB-00086</strain>
    </source>
</reference>
<accession>A0A169MEG7</accession>
<dbReference type="Gene3D" id="1.10.10.10">
    <property type="entry name" value="Winged helix-like DNA-binding domain superfamily/Winged helix DNA-binding domain"/>
    <property type="match status" value="1"/>
</dbReference>
<evidence type="ECO:0000313" key="6">
    <source>
        <dbReference type="EMBL" id="EML7083983.1"/>
    </source>
</evidence>
<organism evidence="7 10">
    <name type="scientific">Klebsiella oxytoca</name>
    <dbReference type="NCBI Taxonomy" id="571"/>
    <lineage>
        <taxon>Bacteria</taxon>
        <taxon>Pseudomonadati</taxon>
        <taxon>Pseudomonadota</taxon>
        <taxon>Gammaproteobacteria</taxon>
        <taxon>Enterobacterales</taxon>
        <taxon>Enterobacteriaceae</taxon>
        <taxon>Klebsiella/Raoultella group</taxon>
        <taxon>Klebsiella</taxon>
    </lineage>
</organism>
<reference evidence="7" key="2">
    <citation type="submission" date="2019-09" db="EMBL/GenBank/DDBJ databases">
        <authorList>
            <consortium name="NCBI Pathogen Detection Project"/>
        </authorList>
    </citation>
    <scope>NUCLEOTIDE SEQUENCE</scope>
    <source>
        <strain evidence="7">AUSMDU00005748</strain>
    </source>
</reference>
<keyword evidence="9" id="KW-1185">Reference proteome</keyword>
<dbReference type="Proteomes" id="UP000673434">
    <property type="component" value="Unassembled WGS sequence"/>
</dbReference>
<comment type="similarity">
    <text evidence="1">Belongs to the LysR transcriptional regulatory family.</text>
</comment>
<evidence type="ECO:0000256" key="3">
    <source>
        <dbReference type="ARBA" id="ARBA00023125"/>
    </source>
</evidence>
<dbReference type="Proteomes" id="UP000868497">
    <property type="component" value="Unassembled WGS sequence"/>
</dbReference>
<sequence>MSNIDFRRIKQLWMFLAVAEEEHFGRAALRLGMSQPPLTEQIKLLEHGLKLQLFERSRRGTRLSPAGAALLPAVRQFADQLSQLGRTVDEIAAGHSAVLNIGAITSAMLETLPPLLEELKRATPGLTIFIREIDSVDAIPALENGELDLAFVRLEGETEGHITTLPLEESRLAVALPVDHPLALQHRVSLRALAKEPMVMSARQVSPAWFDLLTSLCRTHGFTPRILHEVRSVSSQIAFVSCGQGIALVPASTRKLAPANVVIKALEEKQMVVTAAAAWNSERHHPLVDSAIALLKTRYA</sequence>
<reference evidence="8 9" key="3">
    <citation type="submission" date="2021-03" db="EMBL/GenBank/DDBJ databases">
        <authorList>
            <person name="Stanton E."/>
        </authorList>
    </citation>
    <scope>NUCLEOTIDE SEQUENCE [LARGE SCALE GENOMIC DNA]</scope>
    <source>
        <strain evidence="8 9">2020EL-00037</strain>
    </source>
</reference>
<name>A0A169MEG7_KLEOX</name>
<reference evidence="7" key="1">
    <citation type="journal article" date="2018" name="Genome Biol.">
        <title>SKESA: strategic k-mer extension for scrupulous assemblies.</title>
        <authorList>
            <person name="Souvorov A."/>
            <person name="Agarwala R."/>
            <person name="Lipman D.J."/>
        </authorList>
    </citation>
    <scope>NUCLEOTIDE SEQUENCE</scope>
    <source>
        <strain evidence="7">AUSMDU00005748</strain>
    </source>
</reference>
<proteinExistence type="inferred from homology"/>
<dbReference type="PROSITE" id="PS50931">
    <property type="entry name" value="HTH_LYSR"/>
    <property type="match status" value="1"/>
</dbReference>
<evidence type="ECO:0000259" key="5">
    <source>
        <dbReference type="PROSITE" id="PS50931"/>
    </source>
</evidence>
<feature type="domain" description="HTH lysR-type" evidence="5">
    <location>
        <begin position="7"/>
        <end position="64"/>
    </location>
</feature>
<dbReference type="SUPFAM" id="SSF46785">
    <property type="entry name" value="Winged helix' DNA-binding domain"/>
    <property type="match status" value="1"/>
</dbReference>
<dbReference type="PANTHER" id="PTHR30346">
    <property type="entry name" value="TRANSCRIPTIONAL DUAL REGULATOR HCAR-RELATED"/>
    <property type="match status" value="1"/>
</dbReference>
<dbReference type="FunFam" id="1.10.10.10:FF:000001">
    <property type="entry name" value="LysR family transcriptional regulator"/>
    <property type="match status" value="1"/>
</dbReference>
<dbReference type="Gene3D" id="3.40.190.10">
    <property type="entry name" value="Periplasmic binding protein-like II"/>
    <property type="match status" value="2"/>
</dbReference>
<dbReference type="GO" id="GO:0003700">
    <property type="term" value="F:DNA-binding transcription factor activity"/>
    <property type="evidence" value="ECO:0007669"/>
    <property type="project" value="InterPro"/>
</dbReference>
<keyword evidence="2" id="KW-0805">Transcription regulation</keyword>
<protein>
    <submittedName>
        <fullName evidence="7">LysR family transcriptional regulator</fullName>
    </submittedName>
</protein>
<evidence type="ECO:0000256" key="1">
    <source>
        <dbReference type="ARBA" id="ARBA00009437"/>
    </source>
</evidence>